<proteinExistence type="predicted"/>
<accession>A0ABQ9BR22</accession>
<gene>
    <name evidence="1" type="ORF">OIU77_027725</name>
</gene>
<dbReference type="PANTHER" id="PTHR39757">
    <property type="match status" value="1"/>
</dbReference>
<protein>
    <submittedName>
        <fullName evidence="1">Uncharacterized protein</fullName>
    </submittedName>
</protein>
<keyword evidence="2" id="KW-1185">Reference proteome</keyword>
<reference evidence="1" key="2">
    <citation type="journal article" date="2023" name="Int. J. Mol. Sci.">
        <title>De Novo Assembly and Annotation of 11 Diverse Shrub Willow (Salix) Genomes Reveals Novel Gene Organization in Sex-Linked Regions.</title>
        <authorList>
            <person name="Hyden B."/>
            <person name="Feng K."/>
            <person name="Yates T.B."/>
            <person name="Jawdy S."/>
            <person name="Cereghino C."/>
            <person name="Smart L.B."/>
            <person name="Muchero W."/>
        </authorList>
    </citation>
    <scope>NUCLEOTIDE SEQUENCE</scope>
    <source>
        <tissue evidence="1">Shoot tip</tissue>
    </source>
</reference>
<sequence length="205" mass="23383">MVWKVKHEEFESSIACDDGIELRASLVVDASGFASTFTEYDKPRNNGYQIAHGILVEVDHHPFDLDKMVLMDWRDSHMGNEPCLRANNSKVPTFLYAMPFDSNFVFLEETSLKAKYDKLCMPMQRLSEMCCSAMSQLLMLGKSVIFNCNKAQQEEIDGDIVDIDWPEDSVEKAKMMCTKARSMTGYVEAVSNSFITGRFTRHSQF</sequence>
<dbReference type="Proteomes" id="UP001141253">
    <property type="component" value="Chromosome 3"/>
</dbReference>
<dbReference type="PANTHER" id="PTHR39757:SF9">
    <property type="entry name" value="CAPSANTHIN_CAPSORUBIN SYNTHASE, CHROMOPLAST PROTEIN"/>
    <property type="match status" value="1"/>
</dbReference>
<organism evidence="1 2">
    <name type="scientific">Salix suchowensis</name>
    <dbReference type="NCBI Taxonomy" id="1278906"/>
    <lineage>
        <taxon>Eukaryota</taxon>
        <taxon>Viridiplantae</taxon>
        <taxon>Streptophyta</taxon>
        <taxon>Embryophyta</taxon>
        <taxon>Tracheophyta</taxon>
        <taxon>Spermatophyta</taxon>
        <taxon>Magnoliopsida</taxon>
        <taxon>eudicotyledons</taxon>
        <taxon>Gunneridae</taxon>
        <taxon>Pentapetalae</taxon>
        <taxon>rosids</taxon>
        <taxon>fabids</taxon>
        <taxon>Malpighiales</taxon>
        <taxon>Salicaceae</taxon>
        <taxon>Saliceae</taxon>
        <taxon>Salix</taxon>
    </lineage>
</organism>
<name>A0ABQ9BR22_9ROSI</name>
<reference evidence="1" key="1">
    <citation type="submission" date="2022-10" db="EMBL/GenBank/DDBJ databases">
        <authorList>
            <person name="Hyden B.L."/>
            <person name="Feng K."/>
            <person name="Yates T."/>
            <person name="Jawdy S."/>
            <person name="Smart L.B."/>
            <person name="Muchero W."/>
        </authorList>
    </citation>
    <scope>NUCLEOTIDE SEQUENCE</scope>
    <source>
        <tissue evidence="1">Shoot tip</tissue>
    </source>
</reference>
<evidence type="ECO:0000313" key="1">
    <source>
        <dbReference type="EMBL" id="KAJ6389455.1"/>
    </source>
</evidence>
<evidence type="ECO:0000313" key="2">
    <source>
        <dbReference type="Proteomes" id="UP001141253"/>
    </source>
</evidence>
<dbReference type="Pfam" id="PF05834">
    <property type="entry name" value="Lycopene_cycl"/>
    <property type="match status" value="1"/>
</dbReference>
<dbReference type="EMBL" id="JAPFFI010000007">
    <property type="protein sequence ID" value="KAJ6389455.1"/>
    <property type="molecule type" value="Genomic_DNA"/>
</dbReference>
<comment type="caution">
    <text evidence="1">The sequence shown here is derived from an EMBL/GenBank/DDBJ whole genome shotgun (WGS) entry which is preliminary data.</text>
</comment>